<dbReference type="Proteomes" id="UP000481861">
    <property type="component" value="Unassembled WGS sequence"/>
</dbReference>
<evidence type="ECO:0000256" key="1">
    <source>
        <dbReference type="SAM" id="Phobius"/>
    </source>
</evidence>
<evidence type="ECO:0000313" key="3">
    <source>
        <dbReference type="Proteomes" id="UP000481861"/>
    </source>
</evidence>
<feature type="transmembrane region" description="Helical" evidence="1">
    <location>
        <begin position="216"/>
        <end position="238"/>
    </location>
</feature>
<keyword evidence="3" id="KW-1185">Reference proteome</keyword>
<dbReference type="OrthoDB" id="1937642at2759"/>
<gene>
    <name evidence="2" type="ORF">BDV95DRAFT_567605</name>
</gene>
<protein>
    <submittedName>
        <fullName evidence="2">Uncharacterized protein</fullName>
    </submittedName>
</protein>
<sequence length="436" mass="48084">MRQSQGFQLYTAEGSIFARTHRYHQQRLSPRSPMASANTTNVWAAAGSEFAAQWTGPGDVFSVLLILGGDVVQLALAALTGGSPVTPIAFSFGWVAYAISAMLSAIGDNRLVRCAPEVPVKVFNLGSSYQRPNQSWLLGRLFKTYPYWMSPEVNARLQLSARDDQDRVALCVAVYKWRKDGQPGFPSRDLLWWSGFFVSAVQLGVAAIPFALHKDWAIFLITACGTLLCHASASIPQWRHEKWHARRTKKDVALTLGVGSQHVIIVLGSKDGLDLEDLAAGRAPDMWSTRISTMVLAILWLVLLISCTGIKTNTWYLLAVGGLGMLHNTVVAGAPRRPVALGLPIEPVTTTNDPGDGGGPRAEVFAEQKVMWTLVELEKQYNGFGKALLEEFFPGKLRGWEVAWWESTDPNQRRQLLQQAKDDERVLNAGRRKLTG</sequence>
<feature type="transmembrane region" description="Helical" evidence="1">
    <location>
        <begin position="287"/>
        <end position="307"/>
    </location>
</feature>
<keyword evidence="1" id="KW-1133">Transmembrane helix</keyword>
<keyword evidence="1" id="KW-0472">Membrane</keyword>
<organism evidence="2 3">
    <name type="scientific">Massariosphaeria phaeospora</name>
    <dbReference type="NCBI Taxonomy" id="100035"/>
    <lineage>
        <taxon>Eukaryota</taxon>
        <taxon>Fungi</taxon>
        <taxon>Dikarya</taxon>
        <taxon>Ascomycota</taxon>
        <taxon>Pezizomycotina</taxon>
        <taxon>Dothideomycetes</taxon>
        <taxon>Pleosporomycetidae</taxon>
        <taxon>Pleosporales</taxon>
        <taxon>Pleosporales incertae sedis</taxon>
        <taxon>Massariosphaeria</taxon>
    </lineage>
</organism>
<reference evidence="2 3" key="1">
    <citation type="submission" date="2020-01" db="EMBL/GenBank/DDBJ databases">
        <authorList>
            <consortium name="DOE Joint Genome Institute"/>
            <person name="Haridas S."/>
            <person name="Albert R."/>
            <person name="Binder M."/>
            <person name="Bloem J."/>
            <person name="Labutti K."/>
            <person name="Salamov A."/>
            <person name="Andreopoulos B."/>
            <person name="Baker S.E."/>
            <person name="Barry K."/>
            <person name="Bills G."/>
            <person name="Bluhm B.H."/>
            <person name="Cannon C."/>
            <person name="Castanera R."/>
            <person name="Culley D.E."/>
            <person name="Daum C."/>
            <person name="Ezra D."/>
            <person name="Gonzalez J.B."/>
            <person name="Henrissat B."/>
            <person name="Kuo A."/>
            <person name="Liang C."/>
            <person name="Lipzen A."/>
            <person name="Lutzoni F."/>
            <person name="Magnuson J."/>
            <person name="Mondo S."/>
            <person name="Nolan M."/>
            <person name="Ohm R."/>
            <person name="Pangilinan J."/>
            <person name="Park H.-J.H."/>
            <person name="Ramirez L."/>
            <person name="Alfaro M."/>
            <person name="Sun H."/>
            <person name="Tritt A."/>
            <person name="Yoshinaga Y."/>
            <person name="Zwiers L.-H.L."/>
            <person name="Turgeon B.G."/>
            <person name="Goodwin S.B."/>
            <person name="Spatafora J.W."/>
            <person name="Crous P.W."/>
            <person name="Grigoriev I.V."/>
        </authorList>
    </citation>
    <scope>NUCLEOTIDE SEQUENCE [LARGE SCALE GENOMIC DNA]</scope>
    <source>
        <strain evidence="2 3">CBS 611.86</strain>
    </source>
</reference>
<feature type="transmembrane region" description="Helical" evidence="1">
    <location>
        <begin position="85"/>
        <end position="106"/>
    </location>
</feature>
<feature type="transmembrane region" description="Helical" evidence="1">
    <location>
        <begin position="60"/>
        <end position="79"/>
    </location>
</feature>
<evidence type="ECO:0000313" key="2">
    <source>
        <dbReference type="EMBL" id="KAF2873711.1"/>
    </source>
</evidence>
<name>A0A7C8ICH6_9PLEO</name>
<proteinExistence type="predicted"/>
<accession>A0A7C8ICH6</accession>
<feature type="transmembrane region" description="Helical" evidence="1">
    <location>
        <begin position="190"/>
        <end position="210"/>
    </location>
</feature>
<comment type="caution">
    <text evidence="2">The sequence shown here is derived from an EMBL/GenBank/DDBJ whole genome shotgun (WGS) entry which is preliminary data.</text>
</comment>
<dbReference type="AlphaFoldDB" id="A0A7C8ICH6"/>
<dbReference type="EMBL" id="JAADJZ010000007">
    <property type="protein sequence ID" value="KAF2873711.1"/>
    <property type="molecule type" value="Genomic_DNA"/>
</dbReference>
<keyword evidence="1" id="KW-0812">Transmembrane</keyword>